<dbReference type="AlphaFoldDB" id="A0A7S3RV82"/>
<dbReference type="SUPFAM" id="SSF51905">
    <property type="entry name" value="FAD/NAD(P)-binding domain"/>
    <property type="match status" value="1"/>
</dbReference>
<evidence type="ECO:0008006" key="2">
    <source>
        <dbReference type="Google" id="ProtNLM"/>
    </source>
</evidence>
<dbReference type="Gene3D" id="3.50.50.60">
    <property type="entry name" value="FAD/NAD(P)-binding domain"/>
    <property type="match status" value="1"/>
</dbReference>
<name>A0A7S3RV82_EMIHU</name>
<organism evidence="1">
    <name type="scientific">Emiliania huxleyi</name>
    <name type="common">Coccolithophore</name>
    <name type="synonym">Pontosphaera huxleyi</name>
    <dbReference type="NCBI Taxonomy" id="2903"/>
    <lineage>
        <taxon>Eukaryota</taxon>
        <taxon>Haptista</taxon>
        <taxon>Haptophyta</taxon>
        <taxon>Prymnesiophyceae</taxon>
        <taxon>Isochrysidales</taxon>
        <taxon>Noelaerhabdaceae</taxon>
        <taxon>Emiliania</taxon>
    </lineage>
</organism>
<gene>
    <name evidence="1" type="ORF">EHUX00137_LOCUS8693</name>
</gene>
<proteinExistence type="predicted"/>
<accession>A0A7S3RV82</accession>
<dbReference type="EMBL" id="HBIR01011946">
    <property type="protein sequence ID" value="CAE0535993.1"/>
    <property type="molecule type" value="Transcribed_RNA"/>
</dbReference>
<sequence>MAPQAPRAVLRCSVVIVGGGPHALACLAALVGGDGKSPVRGTVAVIDPGSHFLDAWYGRFRALEIDRLRSPAYVHPSAFEPTALVEFAIREGRTAELEAAPVAVQWMPTTDHRPEHADSSGASLLKALPSSALFRDFCASLEAELPHKWLRGTATRVARAGGGGGGGGSSFRVQYSAAGEPHELREVEAAALILATGPVGAWSIPPPFAPLLSAASSACGRVLHSEQLLTQGRGTLREEVARRSGGDGGPASVLVIGGGISAAQAALTASRAGHRVVLRSRRPLQSRPFDIAVGWLDVRHADRLRFEYLCLPPTRRLQAIRDATAGGSVPAPYLEELQRLAASPGSSLRIEVDEAVDRSVCTSTADSVQVNGEDFDLVVLCTGVAPEPLTSSALFRSVEELLGAPTVGGLPRVDSSLRWSRGEDVFVLGANAGLELGPGGGNLVGGMRGARVVSNELHVLMREGVCAPPRSGWPDRTAFANKYAALLDGREPEVDVLVQRLHLAPKAIIALKKAREAAAAGCGSRAAKGCKGACSVRHPGGPPILF</sequence>
<dbReference type="PANTHER" id="PTHR38663">
    <property type="match status" value="1"/>
</dbReference>
<evidence type="ECO:0000313" key="1">
    <source>
        <dbReference type="EMBL" id="CAE0535993.1"/>
    </source>
</evidence>
<reference evidence="1" key="1">
    <citation type="submission" date="2021-01" db="EMBL/GenBank/DDBJ databases">
        <authorList>
            <person name="Corre E."/>
            <person name="Pelletier E."/>
            <person name="Niang G."/>
            <person name="Scheremetjew M."/>
            <person name="Finn R."/>
            <person name="Kale V."/>
            <person name="Holt S."/>
            <person name="Cochrane G."/>
            <person name="Meng A."/>
            <person name="Brown T."/>
            <person name="Cohen L."/>
        </authorList>
    </citation>
    <scope>NUCLEOTIDE SEQUENCE</scope>
    <source>
        <strain evidence="1">379</strain>
    </source>
</reference>
<dbReference type="InterPro" id="IPR036188">
    <property type="entry name" value="FAD/NAD-bd_sf"/>
</dbReference>
<protein>
    <recommendedName>
        <fullName evidence="2">L-ornithine N(5)-monooxygenase</fullName>
    </recommendedName>
</protein>
<dbReference type="PANTHER" id="PTHR38663:SF1">
    <property type="entry name" value="L-ORNITHINE N(5)-MONOOXYGENASE"/>
    <property type="match status" value="1"/>
</dbReference>